<accession>A0A368RVQ8</accession>
<dbReference type="AlphaFoldDB" id="A0A368RVQ8"/>
<reference evidence="2" key="1">
    <citation type="journal article" date="2012" name="Nat. Biotechnol.">
        <title>Reference genome sequence of the model plant Setaria.</title>
        <authorList>
            <person name="Bennetzen J.L."/>
            <person name="Schmutz J."/>
            <person name="Wang H."/>
            <person name="Percifield R."/>
            <person name="Hawkins J."/>
            <person name="Pontaroli A.C."/>
            <person name="Estep M."/>
            <person name="Feng L."/>
            <person name="Vaughn J.N."/>
            <person name="Grimwood J."/>
            <person name="Jenkins J."/>
            <person name="Barry K."/>
            <person name="Lindquist E."/>
            <person name="Hellsten U."/>
            <person name="Deshpande S."/>
            <person name="Wang X."/>
            <person name="Wu X."/>
            <person name="Mitros T."/>
            <person name="Triplett J."/>
            <person name="Yang X."/>
            <person name="Ye C.Y."/>
            <person name="Mauro-Herrera M."/>
            <person name="Wang L."/>
            <person name="Li P."/>
            <person name="Sharma M."/>
            <person name="Sharma R."/>
            <person name="Ronald P.C."/>
            <person name="Panaud O."/>
            <person name="Kellogg E.A."/>
            <person name="Brutnell T.P."/>
            <person name="Doust A.N."/>
            <person name="Tuskan G.A."/>
            <person name="Rokhsar D."/>
            <person name="Devos K.M."/>
        </authorList>
    </citation>
    <scope>NUCLEOTIDE SEQUENCE [LARGE SCALE GENOMIC DNA]</scope>
    <source>
        <strain evidence="2">Yugu1</strain>
    </source>
</reference>
<sequence>MKAIPFRVDMVHRRPFTNTRVASGHMQSVHASIPIYNAQAPPLHPRFACHRSLPSRWPRGASYCTARLGSSAWHKKGTPPVPESAPTGVREGGEVAAAVEGEEDLTEHPPHDLAALEEEVHGELAPRQ</sequence>
<reference evidence="2" key="2">
    <citation type="submission" date="2015-07" db="EMBL/GenBank/DDBJ databases">
        <authorList>
            <person name="Noorani M."/>
        </authorList>
    </citation>
    <scope>NUCLEOTIDE SEQUENCE</scope>
    <source>
        <strain evidence="2">Yugu1</strain>
    </source>
</reference>
<evidence type="ECO:0000256" key="1">
    <source>
        <dbReference type="SAM" id="MobiDB-lite"/>
    </source>
</evidence>
<organism evidence="2">
    <name type="scientific">Setaria italica</name>
    <name type="common">Foxtail millet</name>
    <name type="synonym">Panicum italicum</name>
    <dbReference type="NCBI Taxonomy" id="4555"/>
    <lineage>
        <taxon>Eukaryota</taxon>
        <taxon>Viridiplantae</taxon>
        <taxon>Streptophyta</taxon>
        <taxon>Embryophyta</taxon>
        <taxon>Tracheophyta</taxon>
        <taxon>Spermatophyta</taxon>
        <taxon>Magnoliopsida</taxon>
        <taxon>Liliopsida</taxon>
        <taxon>Poales</taxon>
        <taxon>Poaceae</taxon>
        <taxon>PACMAD clade</taxon>
        <taxon>Panicoideae</taxon>
        <taxon>Panicodae</taxon>
        <taxon>Paniceae</taxon>
        <taxon>Cenchrinae</taxon>
        <taxon>Setaria</taxon>
    </lineage>
</organism>
<protein>
    <submittedName>
        <fullName evidence="2">Uncharacterized protein</fullName>
    </submittedName>
</protein>
<feature type="compositionally biased region" description="Basic and acidic residues" evidence="1">
    <location>
        <begin position="118"/>
        <end position="128"/>
    </location>
</feature>
<proteinExistence type="predicted"/>
<feature type="region of interest" description="Disordered" evidence="1">
    <location>
        <begin position="71"/>
        <end position="128"/>
    </location>
</feature>
<dbReference type="EMBL" id="CM003534">
    <property type="protein sequence ID" value="RCV34307.1"/>
    <property type="molecule type" value="Genomic_DNA"/>
</dbReference>
<evidence type="ECO:0000313" key="2">
    <source>
        <dbReference type="EMBL" id="RCV34307.1"/>
    </source>
</evidence>
<gene>
    <name evidence="2" type="ORF">SETIT_7G149500v2</name>
</gene>
<name>A0A368RVQ8_SETIT</name>